<dbReference type="GO" id="GO:0043130">
    <property type="term" value="F:ubiquitin binding"/>
    <property type="evidence" value="ECO:0007669"/>
    <property type="project" value="InterPro"/>
</dbReference>
<reference evidence="3" key="1">
    <citation type="submission" date="2016-10" db="EMBL/GenBank/DDBJ databases">
        <authorList>
            <person name="Benchimol M."/>
            <person name="Almeida L.G."/>
            <person name="Vasconcelos A.T."/>
            <person name="Perreira-Neves A."/>
            <person name="Rosa I.A."/>
            <person name="Tasca T."/>
            <person name="Bogo M.R."/>
            <person name="de Souza W."/>
        </authorList>
    </citation>
    <scope>NUCLEOTIDE SEQUENCE [LARGE SCALE GENOMIC DNA]</scope>
    <source>
        <strain evidence="3">K</strain>
    </source>
</reference>
<feature type="compositionally biased region" description="Low complexity" evidence="1">
    <location>
        <begin position="84"/>
        <end position="102"/>
    </location>
</feature>
<feature type="compositionally biased region" description="Low complexity" evidence="1">
    <location>
        <begin position="113"/>
        <end position="157"/>
    </location>
</feature>
<dbReference type="Gene3D" id="1.10.8.10">
    <property type="entry name" value="DNA helicase RuvA subunit, C-terminal domain"/>
    <property type="match status" value="1"/>
</dbReference>
<dbReference type="EMBL" id="MLAK01000334">
    <property type="protein sequence ID" value="OHT14653.1"/>
    <property type="molecule type" value="Genomic_DNA"/>
</dbReference>
<name>A0A1J4KYL7_9EUKA</name>
<keyword evidence="4" id="KW-1185">Reference proteome</keyword>
<dbReference type="RefSeq" id="XP_068367789.1">
    <property type="nucleotide sequence ID" value="XM_068514549.1"/>
</dbReference>
<evidence type="ECO:0000313" key="3">
    <source>
        <dbReference type="EMBL" id="OHT14653.1"/>
    </source>
</evidence>
<dbReference type="SUPFAM" id="SSF46934">
    <property type="entry name" value="UBA-like"/>
    <property type="match status" value="1"/>
</dbReference>
<dbReference type="PROSITE" id="PS51140">
    <property type="entry name" value="CUE"/>
    <property type="match status" value="1"/>
</dbReference>
<proteinExistence type="predicted"/>
<dbReference type="AlphaFoldDB" id="A0A1J4KYL7"/>
<protein>
    <recommendedName>
        <fullName evidence="2">CUE domain-containing protein</fullName>
    </recommendedName>
</protein>
<feature type="region of interest" description="Disordered" evidence="1">
    <location>
        <begin position="46"/>
        <end position="159"/>
    </location>
</feature>
<evidence type="ECO:0000256" key="1">
    <source>
        <dbReference type="SAM" id="MobiDB-lite"/>
    </source>
</evidence>
<gene>
    <name evidence="3" type="ORF">TRFO_42932</name>
</gene>
<comment type="caution">
    <text evidence="3">The sequence shown here is derived from an EMBL/GenBank/DDBJ whole genome shotgun (WGS) entry which is preliminary data.</text>
</comment>
<dbReference type="SMART" id="SM00546">
    <property type="entry name" value="CUE"/>
    <property type="match status" value="1"/>
</dbReference>
<organism evidence="3 4">
    <name type="scientific">Tritrichomonas foetus</name>
    <dbReference type="NCBI Taxonomy" id="1144522"/>
    <lineage>
        <taxon>Eukaryota</taxon>
        <taxon>Metamonada</taxon>
        <taxon>Parabasalia</taxon>
        <taxon>Tritrichomonadida</taxon>
        <taxon>Tritrichomonadidae</taxon>
        <taxon>Tritrichomonas</taxon>
    </lineage>
</organism>
<sequence length="236" mass="27036">MSQSREADIKVEALKLKEMFPEHSIQLIESILRKNKGVVDSAISSLLTTPPDSKQSHPPTYPNSQSQQESFISQNQYQPPPPNYYDQNNSSINQNIQMNQNNHPQLYPNFVPNNNSSNTNISLHNNNNYNPNNSNSNSININNVHNNNNNQNNANNNPRDEVVQTHVFPLEFLRWPKDSEVVRVNKDGTKVVINSEHHTKKSFKKIKIDPSCDGVKLRPVKPVAEWNEFKRMFASH</sequence>
<dbReference type="InterPro" id="IPR009060">
    <property type="entry name" value="UBA-like_sf"/>
</dbReference>
<feature type="compositionally biased region" description="Polar residues" evidence="1">
    <location>
        <begin position="46"/>
        <end position="72"/>
    </location>
</feature>
<dbReference type="Pfam" id="PF02845">
    <property type="entry name" value="CUE"/>
    <property type="match status" value="1"/>
</dbReference>
<dbReference type="GeneID" id="94849253"/>
<dbReference type="CDD" id="cd14279">
    <property type="entry name" value="CUE"/>
    <property type="match status" value="1"/>
</dbReference>
<dbReference type="InterPro" id="IPR003892">
    <property type="entry name" value="CUE"/>
</dbReference>
<accession>A0A1J4KYL7</accession>
<dbReference type="Proteomes" id="UP000179807">
    <property type="component" value="Unassembled WGS sequence"/>
</dbReference>
<evidence type="ECO:0000313" key="4">
    <source>
        <dbReference type="Proteomes" id="UP000179807"/>
    </source>
</evidence>
<evidence type="ECO:0000259" key="2">
    <source>
        <dbReference type="PROSITE" id="PS51140"/>
    </source>
</evidence>
<feature type="domain" description="CUE" evidence="2">
    <location>
        <begin position="8"/>
        <end position="54"/>
    </location>
</feature>
<dbReference type="VEuPathDB" id="TrichDB:TRFO_42932"/>